<dbReference type="Proteomes" id="UP000256913">
    <property type="component" value="Unassembled WGS sequence"/>
</dbReference>
<keyword evidence="3" id="KW-1185">Reference proteome</keyword>
<dbReference type="EMBL" id="QUMQ01000001">
    <property type="protein sequence ID" value="REG01403.1"/>
    <property type="molecule type" value="Genomic_DNA"/>
</dbReference>
<gene>
    <name evidence="2" type="ORF">DFJ67_7486</name>
</gene>
<evidence type="ECO:0000256" key="1">
    <source>
        <dbReference type="SAM" id="MobiDB-lite"/>
    </source>
</evidence>
<sequence length="265" mass="28476">MVGMSFPVALQDSVHRFARSLEVPRRLASLHPRTAGNAGNYSALPPAIVLGVISAFEGFVEDFLATALHQRGYGLGQIAKRVSMNNPTLADFRRRAAADFPDTAKWISAAPGVQVWNRPTGSSRPEIETISFDEAERRADGWMQVRHCLTHGLVSGWRAEVWPGPLRGTTSASSVLRPRPGGRHAIGLIGAISCARIHLHGARVVADAVAAELDTTLVWDRLPEFPLDKEGAVSPRGPVPAQRAAATRARQKDAGGRSTSDTGRS</sequence>
<proteinExistence type="predicted"/>
<feature type="region of interest" description="Disordered" evidence="1">
    <location>
        <begin position="227"/>
        <end position="265"/>
    </location>
</feature>
<accession>A0A3D9ZXU7</accession>
<dbReference type="AlphaFoldDB" id="A0A3D9ZXU7"/>
<protein>
    <submittedName>
        <fullName evidence="2">Uncharacterized protein</fullName>
    </submittedName>
</protein>
<evidence type="ECO:0000313" key="2">
    <source>
        <dbReference type="EMBL" id="REG01403.1"/>
    </source>
</evidence>
<reference evidence="2 3" key="1">
    <citation type="submission" date="2018-08" db="EMBL/GenBank/DDBJ databases">
        <title>Sequencing the genomes of 1000 actinobacteria strains.</title>
        <authorList>
            <person name="Klenk H.-P."/>
        </authorList>
    </citation>
    <scope>NUCLEOTIDE SEQUENCE [LARGE SCALE GENOMIC DNA]</scope>
    <source>
        <strain evidence="2 3">DSM 44099</strain>
    </source>
</reference>
<comment type="caution">
    <text evidence="2">The sequence shown here is derived from an EMBL/GenBank/DDBJ whole genome shotgun (WGS) entry which is preliminary data.</text>
</comment>
<organism evidence="2 3">
    <name type="scientific">Asanoa ferruginea</name>
    <dbReference type="NCBI Taxonomy" id="53367"/>
    <lineage>
        <taxon>Bacteria</taxon>
        <taxon>Bacillati</taxon>
        <taxon>Actinomycetota</taxon>
        <taxon>Actinomycetes</taxon>
        <taxon>Micromonosporales</taxon>
        <taxon>Micromonosporaceae</taxon>
        <taxon>Asanoa</taxon>
    </lineage>
</organism>
<evidence type="ECO:0000313" key="3">
    <source>
        <dbReference type="Proteomes" id="UP000256913"/>
    </source>
</evidence>
<name>A0A3D9ZXU7_9ACTN</name>